<organism evidence="1 2">
    <name type="scientific">Chaetomium tenue</name>
    <dbReference type="NCBI Taxonomy" id="1854479"/>
    <lineage>
        <taxon>Eukaryota</taxon>
        <taxon>Fungi</taxon>
        <taxon>Dikarya</taxon>
        <taxon>Ascomycota</taxon>
        <taxon>Pezizomycotina</taxon>
        <taxon>Sordariomycetes</taxon>
        <taxon>Sordariomycetidae</taxon>
        <taxon>Sordariales</taxon>
        <taxon>Chaetomiaceae</taxon>
        <taxon>Chaetomium</taxon>
    </lineage>
</organism>
<comment type="caution">
    <text evidence="1">The sequence shown here is derived from an EMBL/GenBank/DDBJ whole genome shotgun (WGS) entry which is preliminary data.</text>
</comment>
<evidence type="ECO:0000313" key="1">
    <source>
        <dbReference type="EMBL" id="KAH6623840.1"/>
    </source>
</evidence>
<name>A0ACB7P3I3_9PEZI</name>
<keyword evidence="2" id="KW-1185">Reference proteome</keyword>
<sequence>MERFVPIVHAVTAVFTVIELGLTAYLVSPLWWTPSILSFMVFNSVWTLLLLAYLFLTPLYYARFFHGVVALALEWITMIFWFAGSIALAAYWGSPRCDGNTYCGSTEAAIAFGFFIWALFAFLVFVDTMAFLRGRGHSTAQPKPNVVV</sequence>
<protein>
    <submittedName>
        <fullName evidence="1">Membrane-associating domain-containing protein</fullName>
    </submittedName>
</protein>
<reference evidence="1 2" key="1">
    <citation type="journal article" date="2021" name="Nat. Commun.">
        <title>Genetic determinants of endophytism in the Arabidopsis root mycobiome.</title>
        <authorList>
            <person name="Mesny F."/>
            <person name="Miyauchi S."/>
            <person name="Thiergart T."/>
            <person name="Pickel B."/>
            <person name="Atanasova L."/>
            <person name="Karlsson M."/>
            <person name="Huettel B."/>
            <person name="Barry K.W."/>
            <person name="Haridas S."/>
            <person name="Chen C."/>
            <person name="Bauer D."/>
            <person name="Andreopoulos W."/>
            <person name="Pangilinan J."/>
            <person name="LaButti K."/>
            <person name="Riley R."/>
            <person name="Lipzen A."/>
            <person name="Clum A."/>
            <person name="Drula E."/>
            <person name="Henrissat B."/>
            <person name="Kohler A."/>
            <person name="Grigoriev I.V."/>
            <person name="Martin F.M."/>
            <person name="Hacquard S."/>
        </authorList>
    </citation>
    <scope>NUCLEOTIDE SEQUENCE [LARGE SCALE GENOMIC DNA]</scope>
    <source>
        <strain evidence="1 2">MPI-SDFR-AT-0079</strain>
    </source>
</reference>
<accession>A0ACB7P3I3</accession>
<evidence type="ECO:0000313" key="2">
    <source>
        <dbReference type="Proteomes" id="UP000724584"/>
    </source>
</evidence>
<gene>
    <name evidence="1" type="ORF">F5144DRAFT_372901</name>
</gene>
<dbReference type="Proteomes" id="UP000724584">
    <property type="component" value="Unassembled WGS sequence"/>
</dbReference>
<dbReference type="EMBL" id="JAGIZQ010000006">
    <property type="protein sequence ID" value="KAH6623840.1"/>
    <property type="molecule type" value="Genomic_DNA"/>
</dbReference>
<proteinExistence type="predicted"/>